<comment type="caution">
    <text evidence="4">The sequence shown here is derived from an EMBL/GenBank/DDBJ whole genome shotgun (WGS) entry which is preliminary data.</text>
</comment>
<dbReference type="EMBL" id="RHLK01000024">
    <property type="protein sequence ID" value="MVP02437.1"/>
    <property type="molecule type" value="Genomic_DNA"/>
</dbReference>
<reference evidence="4 5" key="1">
    <citation type="journal article" date="2019" name="Microorganisms">
        <title>Paenibacillus lutrae sp. nov., A Chitinolytic Species Isolated from A River Otter in Castril Natural Park, Granada, Spain.</title>
        <authorList>
            <person name="Rodriguez M."/>
            <person name="Reina J.C."/>
            <person name="Bejar V."/>
            <person name="Llamas I."/>
        </authorList>
    </citation>
    <scope>NUCLEOTIDE SEQUENCE [LARGE SCALE GENOMIC DNA]</scope>
    <source>
        <strain evidence="4 5">N10</strain>
    </source>
</reference>
<feature type="domain" description="N-acetyltransferase" evidence="3">
    <location>
        <begin position="7"/>
        <end position="173"/>
    </location>
</feature>
<dbReference type="GO" id="GO:0016747">
    <property type="term" value="F:acyltransferase activity, transferring groups other than amino-acyl groups"/>
    <property type="evidence" value="ECO:0007669"/>
    <property type="project" value="InterPro"/>
</dbReference>
<evidence type="ECO:0000259" key="3">
    <source>
        <dbReference type="PROSITE" id="PS51186"/>
    </source>
</evidence>
<dbReference type="Pfam" id="PF00583">
    <property type="entry name" value="Acetyltransf_1"/>
    <property type="match status" value="1"/>
</dbReference>
<dbReference type="InterPro" id="IPR000182">
    <property type="entry name" value="GNAT_dom"/>
</dbReference>
<dbReference type="CDD" id="cd04301">
    <property type="entry name" value="NAT_SF"/>
    <property type="match status" value="1"/>
</dbReference>
<keyword evidence="2" id="KW-0012">Acyltransferase</keyword>
<protein>
    <submittedName>
        <fullName evidence="4">GNAT family N-acetyltransferase</fullName>
    </submittedName>
</protein>
<keyword evidence="5" id="KW-1185">Reference proteome</keyword>
<gene>
    <name evidence="4" type="ORF">EDM21_23420</name>
</gene>
<evidence type="ECO:0000256" key="2">
    <source>
        <dbReference type="ARBA" id="ARBA00023315"/>
    </source>
</evidence>
<dbReference type="RefSeq" id="WP_157338794.1">
    <property type="nucleotide sequence ID" value="NZ_RHLK01000024.1"/>
</dbReference>
<evidence type="ECO:0000313" key="5">
    <source>
        <dbReference type="Proteomes" id="UP000490800"/>
    </source>
</evidence>
<accession>A0A7X3K1S6</accession>
<proteinExistence type="predicted"/>
<evidence type="ECO:0000256" key="1">
    <source>
        <dbReference type="ARBA" id="ARBA00022679"/>
    </source>
</evidence>
<name>A0A7X3K1S6_9BACL</name>
<dbReference type="SUPFAM" id="SSF55729">
    <property type="entry name" value="Acyl-CoA N-acyltransferases (Nat)"/>
    <property type="match status" value="1"/>
</dbReference>
<evidence type="ECO:0000313" key="4">
    <source>
        <dbReference type="EMBL" id="MVP02437.1"/>
    </source>
</evidence>
<sequence>MGSQLDLCVREAADSDRDAVLAVMLDAYGEYAGQMAADRWQQYREAIVQSVQGPGPVARIVAELAGQIVGSVQLFVSSEAAYGRPELEIDTPIIRYLSVSPRARGRGIATLLIKESVRRSLALGSATLHLHTSDMMAPAIRLYERLGFERAPDKEFYNGDILVKSYRLHLQGPSFFTAF</sequence>
<dbReference type="PANTHER" id="PTHR43877:SF2">
    <property type="entry name" value="AMINOALKYLPHOSPHONATE N-ACETYLTRANSFERASE-RELATED"/>
    <property type="match status" value="1"/>
</dbReference>
<dbReference type="AlphaFoldDB" id="A0A7X3K1S6"/>
<dbReference type="PROSITE" id="PS51186">
    <property type="entry name" value="GNAT"/>
    <property type="match status" value="1"/>
</dbReference>
<keyword evidence="1 4" id="KW-0808">Transferase</keyword>
<dbReference type="InterPro" id="IPR016181">
    <property type="entry name" value="Acyl_CoA_acyltransferase"/>
</dbReference>
<dbReference type="PANTHER" id="PTHR43877">
    <property type="entry name" value="AMINOALKYLPHOSPHONATE N-ACETYLTRANSFERASE-RELATED-RELATED"/>
    <property type="match status" value="1"/>
</dbReference>
<dbReference type="Proteomes" id="UP000490800">
    <property type="component" value="Unassembled WGS sequence"/>
</dbReference>
<dbReference type="OrthoDB" id="9803233at2"/>
<dbReference type="InterPro" id="IPR050832">
    <property type="entry name" value="Bact_Acetyltransf"/>
</dbReference>
<dbReference type="Gene3D" id="3.40.630.30">
    <property type="match status" value="1"/>
</dbReference>
<organism evidence="4 5">
    <name type="scientific">Paenibacillus lutrae</name>
    <dbReference type="NCBI Taxonomy" id="2078573"/>
    <lineage>
        <taxon>Bacteria</taxon>
        <taxon>Bacillati</taxon>
        <taxon>Bacillota</taxon>
        <taxon>Bacilli</taxon>
        <taxon>Bacillales</taxon>
        <taxon>Paenibacillaceae</taxon>
        <taxon>Paenibacillus</taxon>
    </lineage>
</organism>